<feature type="region of interest" description="Disordered" evidence="1">
    <location>
        <begin position="1"/>
        <end position="34"/>
    </location>
</feature>
<feature type="region of interest" description="Disordered" evidence="1">
    <location>
        <begin position="294"/>
        <end position="360"/>
    </location>
</feature>
<dbReference type="KEGG" id="more:E1B28_006530"/>
<dbReference type="InterPro" id="IPR000210">
    <property type="entry name" value="BTB/POZ_dom"/>
</dbReference>
<comment type="caution">
    <text evidence="3">The sequence shown here is derived from an EMBL/GenBank/DDBJ whole genome shotgun (WGS) entry which is preliminary data.</text>
</comment>
<accession>A0A9P7S5Z1</accession>
<name>A0A9P7S5Z1_9AGAR</name>
<evidence type="ECO:0000313" key="3">
    <source>
        <dbReference type="EMBL" id="KAG7095835.1"/>
    </source>
</evidence>
<dbReference type="AlphaFoldDB" id="A0A9P7S5Z1"/>
<dbReference type="Pfam" id="PF00651">
    <property type="entry name" value="BTB"/>
    <property type="match status" value="1"/>
</dbReference>
<feature type="domain" description="BTB" evidence="2">
    <location>
        <begin position="76"/>
        <end position="141"/>
    </location>
</feature>
<reference evidence="3" key="1">
    <citation type="journal article" date="2021" name="Genome Biol. Evol.">
        <title>The assembled and annotated genome of the fairy-ring fungus Marasmius oreades.</title>
        <authorList>
            <person name="Hiltunen M."/>
            <person name="Ament-Velasquez S.L."/>
            <person name="Johannesson H."/>
        </authorList>
    </citation>
    <scope>NUCLEOTIDE SEQUENCE</scope>
    <source>
        <strain evidence="3">03SP1</strain>
    </source>
</reference>
<dbReference type="CDD" id="cd18186">
    <property type="entry name" value="BTB_POZ_ZBTB_KLHL-like"/>
    <property type="match status" value="1"/>
</dbReference>
<dbReference type="PROSITE" id="PS50097">
    <property type="entry name" value="BTB"/>
    <property type="match status" value="1"/>
</dbReference>
<dbReference type="EMBL" id="CM032183">
    <property type="protein sequence ID" value="KAG7095835.1"/>
    <property type="molecule type" value="Genomic_DNA"/>
</dbReference>
<dbReference type="Gene3D" id="3.30.710.10">
    <property type="entry name" value="Potassium Channel Kv1.1, Chain A"/>
    <property type="match status" value="1"/>
</dbReference>
<feature type="compositionally biased region" description="Basic residues" evidence="1">
    <location>
        <begin position="349"/>
        <end position="360"/>
    </location>
</feature>
<gene>
    <name evidence="3" type="ORF">E1B28_006530</name>
</gene>
<evidence type="ECO:0000313" key="4">
    <source>
        <dbReference type="Proteomes" id="UP001049176"/>
    </source>
</evidence>
<keyword evidence="4" id="KW-1185">Reference proteome</keyword>
<dbReference type="GeneID" id="66075606"/>
<dbReference type="OrthoDB" id="3223751at2759"/>
<protein>
    <recommendedName>
        <fullName evidence="2">BTB domain-containing protein</fullName>
    </recommendedName>
</protein>
<feature type="compositionally biased region" description="Pro residues" evidence="1">
    <location>
        <begin position="17"/>
        <end position="34"/>
    </location>
</feature>
<organism evidence="3 4">
    <name type="scientific">Marasmius oreades</name>
    <name type="common">fairy-ring Marasmius</name>
    <dbReference type="NCBI Taxonomy" id="181124"/>
    <lineage>
        <taxon>Eukaryota</taxon>
        <taxon>Fungi</taxon>
        <taxon>Dikarya</taxon>
        <taxon>Basidiomycota</taxon>
        <taxon>Agaricomycotina</taxon>
        <taxon>Agaricomycetes</taxon>
        <taxon>Agaricomycetidae</taxon>
        <taxon>Agaricales</taxon>
        <taxon>Marasmiineae</taxon>
        <taxon>Marasmiaceae</taxon>
        <taxon>Marasmius</taxon>
    </lineage>
</organism>
<evidence type="ECO:0000259" key="2">
    <source>
        <dbReference type="PROSITE" id="PS50097"/>
    </source>
</evidence>
<dbReference type="InterPro" id="IPR011333">
    <property type="entry name" value="SKP1/BTB/POZ_sf"/>
</dbReference>
<sequence length="360" mass="40722">MSLSTSPLSEDWAMAPKTPPMNPPDLPPLTPPSLLPRSPSPVIRCIDEVPIATGKSPASAVKKPPIRHSKYYIDEQMAIFLVDNHLYKVHRHFLRQESHKFDEMLDHLPPDQGGETDENPIVLPEVTQGEFEALLEYFYAGLYFKAAENRPRPLQEYIDLLSIATRYDCTDARIKAIDGIESHRPNAVQRIVLAEKFDIPSWLKPAYIELCGRDKPLELSEGEQLGLQKVILIARAREEIGADDRVSRSVSPTEPCYIPVPAPRVPRAPVLDPRVSRIVNEIFFPSPPVPELAQSPPWYPPKFNNRPDKMSWGAKPSFPDNLEPEKEKEEKMPEKEKSRSITPPPTKSGTRKIKTGKLPW</sequence>
<proteinExistence type="predicted"/>
<dbReference type="SMART" id="SM00225">
    <property type="entry name" value="BTB"/>
    <property type="match status" value="1"/>
</dbReference>
<evidence type="ECO:0000256" key="1">
    <source>
        <dbReference type="SAM" id="MobiDB-lite"/>
    </source>
</evidence>
<dbReference type="Proteomes" id="UP001049176">
    <property type="component" value="Chromosome 3"/>
</dbReference>
<dbReference type="SUPFAM" id="SSF54695">
    <property type="entry name" value="POZ domain"/>
    <property type="match status" value="1"/>
</dbReference>
<dbReference type="RefSeq" id="XP_043012305.1">
    <property type="nucleotide sequence ID" value="XM_043151212.1"/>
</dbReference>
<feature type="compositionally biased region" description="Basic and acidic residues" evidence="1">
    <location>
        <begin position="323"/>
        <end position="339"/>
    </location>
</feature>